<keyword evidence="2" id="KW-1185">Reference proteome</keyword>
<dbReference type="EMBL" id="CM046390">
    <property type="protein sequence ID" value="KAI8565027.1"/>
    <property type="molecule type" value="Genomic_DNA"/>
</dbReference>
<dbReference type="Proteomes" id="UP001062846">
    <property type="component" value="Chromosome 3"/>
</dbReference>
<name>A0ACC0PH37_RHOML</name>
<evidence type="ECO:0000313" key="2">
    <source>
        <dbReference type="Proteomes" id="UP001062846"/>
    </source>
</evidence>
<organism evidence="1 2">
    <name type="scientific">Rhododendron molle</name>
    <name type="common">Chinese azalea</name>
    <name type="synonym">Azalea mollis</name>
    <dbReference type="NCBI Taxonomy" id="49168"/>
    <lineage>
        <taxon>Eukaryota</taxon>
        <taxon>Viridiplantae</taxon>
        <taxon>Streptophyta</taxon>
        <taxon>Embryophyta</taxon>
        <taxon>Tracheophyta</taxon>
        <taxon>Spermatophyta</taxon>
        <taxon>Magnoliopsida</taxon>
        <taxon>eudicotyledons</taxon>
        <taxon>Gunneridae</taxon>
        <taxon>Pentapetalae</taxon>
        <taxon>asterids</taxon>
        <taxon>Ericales</taxon>
        <taxon>Ericaceae</taxon>
        <taxon>Ericoideae</taxon>
        <taxon>Rhodoreae</taxon>
        <taxon>Rhododendron</taxon>
    </lineage>
</organism>
<gene>
    <name evidence="1" type="ORF">RHMOL_Rhmol03G0229000</name>
</gene>
<comment type="caution">
    <text evidence="1">The sequence shown here is derived from an EMBL/GenBank/DDBJ whole genome shotgun (WGS) entry which is preliminary data.</text>
</comment>
<sequence length="375" mass="41248">MGTQNPTTSYLLFLFLFLLPLTTAETCSTTTCRRGDSSVRFPFRLQNLQPNSCGYPQPGFALSCDTTNQTLITLPDSGQFSVQGIDYGTQEIWINDPNNCLPGRLLSLNLTSSSFTAVYYQGFKMFNCSMDYIKYRLNPIACLSGDSYSVFATSSDKVIRRLASTSTCVEIGTVAVPVEWPFHEAVLSSDLAGDLRLTWAEPRCGRCESRGGRCWLKSNSSVDVVCTNAPKRGLPRIARYAITVGAGVPMLLLCIGILCFIFGRVKKSFGSRRDPISELMASTVAPQPAVITGLDGPTINSFPQVVLGESRRLPKPDDSTCPICLSEYRPRETLRSIPECRHCFHADCIDEWLRLNATCPVCRNSPGLLSRAQAV</sequence>
<reference evidence="1" key="1">
    <citation type="submission" date="2022-02" db="EMBL/GenBank/DDBJ databases">
        <title>Plant Genome Project.</title>
        <authorList>
            <person name="Zhang R.-G."/>
        </authorList>
    </citation>
    <scope>NUCLEOTIDE SEQUENCE</scope>
    <source>
        <strain evidence="1">AT1</strain>
    </source>
</reference>
<accession>A0ACC0PH37</accession>
<evidence type="ECO:0000313" key="1">
    <source>
        <dbReference type="EMBL" id="KAI8565027.1"/>
    </source>
</evidence>
<protein>
    <submittedName>
        <fullName evidence="1">Uncharacterized protein</fullName>
    </submittedName>
</protein>
<proteinExistence type="predicted"/>